<reference evidence="2" key="1">
    <citation type="submission" date="2016-10" db="EMBL/GenBank/DDBJ databases">
        <authorList>
            <person name="Varghese N."/>
            <person name="Submissions S."/>
        </authorList>
    </citation>
    <scope>NUCLEOTIDE SEQUENCE [LARGE SCALE GENOMIC DNA]</scope>
    <source>
        <strain evidence="2">DSM 18887</strain>
    </source>
</reference>
<proteinExistence type="predicted"/>
<sequence length="62" mass="7177">MSESRRLLLLNIQSRSHLAQWQACLCRMLLSGVYLLQRAVNCFDQKLAEQISKSEETDSARH</sequence>
<evidence type="ECO:0000313" key="2">
    <source>
        <dbReference type="Proteomes" id="UP000198749"/>
    </source>
</evidence>
<dbReference type="Proteomes" id="UP000198749">
    <property type="component" value="Unassembled WGS sequence"/>
</dbReference>
<name>A0A1H9E5A7_9GAMM</name>
<accession>A0A1H9E5A7</accession>
<keyword evidence="2" id="KW-1185">Reference proteome</keyword>
<organism evidence="1 2">
    <name type="scientific">Amphritea atlantica</name>
    <dbReference type="NCBI Taxonomy" id="355243"/>
    <lineage>
        <taxon>Bacteria</taxon>
        <taxon>Pseudomonadati</taxon>
        <taxon>Pseudomonadota</taxon>
        <taxon>Gammaproteobacteria</taxon>
        <taxon>Oceanospirillales</taxon>
        <taxon>Oceanospirillaceae</taxon>
        <taxon>Amphritea</taxon>
    </lineage>
</organism>
<gene>
    <name evidence="1" type="ORF">SAMN03080615_00700</name>
</gene>
<dbReference type="AlphaFoldDB" id="A0A1H9E5A7"/>
<evidence type="ECO:0000313" key="1">
    <source>
        <dbReference type="EMBL" id="SEQ20914.1"/>
    </source>
</evidence>
<protein>
    <submittedName>
        <fullName evidence="1">Uncharacterized protein</fullName>
    </submittedName>
</protein>
<dbReference type="EMBL" id="FOGB01000002">
    <property type="protein sequence ID" value="SEQ20914.1"/>
    <property type="molecule type" value="Genomic_DNA"/>
</dbReference>